<dbReference type="OrthoDB" id="10261027at2759"/>
<evidence type="ECO:0000313" key="2">
    <source>
        <dbReference type="Proteomes" id="UP000266861"/>
    </source>
</evidence>
<protein>
    <submittedName>
        <fullName evidence="1">Uncharacterized protein</fullName>
    </submittedName>
</protein>
<dbReference type="Proteomes" id="UP000266861">
    <property type="component" value="Unassembled WGS sequence"/>
</dbReference>
<proteinExistence type="predicted"/>
<keyword evidence="2" id="KW-1185">Reference proteome</keyword>
<sequence length="160" mass="18220">MKKTVHKDLVIDTNLNSIAGGMFAYTGPKYLRNQMNHKRNRPSGIYCLGRDDLRRYYAKTNPVSINDEGGPDLPEIKVIDTNLNSIAGGMFAYTGPKYLRNQMNHKRNRPSGIYCLGRDDLRRYYAKTNPVSINDEGGPDLPEMYMASHNNLSRLSEFKN</sequence>
<dbReference type="AlphaFoldDB" id="A0A397HMN7"/>
<reference evidence="1 2" key="1">
    <citation type="submission" date="2018-08" db="EMBL/GenBank/DDBJ databases">
        <title>Genome and evolution of the arbuscular mycorrhizal fungus Diversispora epigaea (formerly Glomus versiforme) and its bacterial endosymbionts.</title>
        <authorList>
            <person name="Sun X."/>
            <person name="Fei Z."/>
            <person name="Harrison M."/>
        </authorList>
    </citation>
    <scope>NUCLEOTIDE SEQUENCE [LARGE SCALE GENOMIC DNA]</scope>
    <source>
        <strain evidence="1 2">IT104</strain>
    </source>
</reference>
<comment type="caution">
    <text evidence="1">The sequence shown here is derived from an EMBL/GenBank/DDBJ whole genome shotgun (WGS) entry which is preliminary data.</text>
</comment>
<organism evidence="1 2">
    <name type="scientific">Diversispora epigaea</name>
    <dbReference type="NCBI Taxonomy" id="1348612"/>
    <lineage>
        <taxon>Eukaryota</taxon>
        <taxon>Fungi</taxon>
        <taxon>Fungi incertae sedis</taxon>
        <taxon>Mucoromycota</taxon>
        <taxon>Glomeromycotina</taxon>
        <taxon>Glomeromycetes</taxon>
        <taxon>Diversisporales</taxon>
        <taxon>Diversisporaceae</taxon>
        <taxon>Diversispora</taxon>
    </lineage>
</organism>
<accession>A0A397HMN7</accession>
<gene>
    <name evidence="1" type="ORF">Glove_325g3</name>
</gene>
<evidence type="ECO:0000313" key="1">
    <source>
        <dbReference type="EMBL" id="RHZ64399.1"/>
    </source>
</evidence>
<name>A0A397HMN7_9GLOM</name>
<dbReference type="EMBL" id="PQFF01000297">
    <property type="protein sequence ID" value="RHZ64399.1"/>
    <property type="molecule type" value="Genomic_DNA"/>
</dbReference>